<proteinExistence type="predicted"/>
<sequence length="88" mass="9816">MLRLAARMKVEFTISKLLGLLGLATKNLHKVQDKFEKDLQKEILATVHFQTKVVDVHNGCMFVIINASGRKILKLSISDSPIPAISSR</sequence>
<name>A0A8X6MNC0_NEPPI</name>
<comment type="caution">
    <text evidence="1">The sequence shown here is derived from an EMBL/GenBank/DDBJ whole genome shotgun (WGS) entry which is preliminary data.</text>
</comment>
<accession>A0A8X6MNC0</accession>
<dbReference type="Proteomes" id="UP000887013">
    <property type="component" value="Unassembled WGS sequence"/>
</dbReference>
<protein>
    <submittedName>
        <fullName evidence="1">Uncharacterized protein</fullName>
    </submittedName>
</protein>
<reference evidence="1" key="1">
    <citation type="submission" date="2020-08" db="EMBL/GenBank/DDBJ databases">
        <title>Multicomponent nature underlies the extraordinary mechanical properties of spider dragline silk.</title>
        <authorList>
            <person name="Kono N."/>
            <person name="Nakamura H."/>
            <person name="Mori M."/>
            <person name="Yoshida Y."/>
            <person name="Ohtoshi R."/>
            <person name="Malay A.D."/>
            <person name="Moran D.A.P."/>
            <person name="Tomita M."/>
            <person name="Numata K."/>
            <person name="Arakawa K."/>
        </authorList>
    </citation>
    <scope>NUCLEOTIDE SEQUENCE</scope>
</reference>
<evidence type="ECO:0000313" key="1">
    <source>
        <dbReference type="EMBL" id="GFS69403.1"/>
    </source>
</evidence>
<dbReference type="AlphaFoldDB" id="A0A8X6MNC0"/>
<evidence type="ECO:0000313" key="2">
    <source>
        <dbReference type="Proteomes" id="UP000887013"/>
    </source>
</evidence>
<gene>
    <name evidence="1" type="ORF">NPIL_245161</name>
</gene>
<organism evidence="1 2">
    <name type="scientific">Nephila pilipes</name>
    <name type="common">Giant wood spider</name>
    <name type="synonym">Nephila maculata</name>
    <dbReference type="NCBI Taxonomy" id="299642"/>
    <lineage>
        <taxon>Eukaryota</taxon>
        <taxon>Metazoa</taxon>
        <taxon>Ecdysozoa</taxon>
        <taxon>Arthropoda</taxon>
        <taxon>Chelicerata</taxon>
        <taxon>Arachnida</taxon>
        <taxon>Araneae</taxon>
        <taxon>Araneomorphae</taxon>
        <taxon>Entelegynae</taxon>
        <taxon>Araneoidea</taxon>
        <taxon>Nephilidae</taxon>
        <taxon>Nephila</taxon>
    </lineage>
</organism>
<dbReference type="EMBL" id="BMAW01000526">
    <property type="protein sequence ID" value="GFS69403.1"/>
    <property type="molecule type" value="Genomic_DNA"/>
</dbReference>
<keyword evidence="2" id="KW-1185">Reference proteome</keyword>